<dbReference type="OrthoDB" id="8454757at2"/>
<reference evidence="2 3" key="1">
    <citation type="submission" date="2018-12" db="EMBL/GenBank/DDBJ databases">
        <title>Mesorhizobium carbonis sp. nov., isolated from coal mine water.</title>
        <authorList>
            <person name="Xin W."/>
            <person name="Xu Z."/>
            <person name="Xiang F."/>
            <person name="Zhang J."/>
            <person name="Xi L."/>
            <person name="Liu J."/>
        </authorList>
    </citation>
    <scope>NUCLEOTIDE SEQUENCE [LARGE SCALE GENOMIC DNA]</scope>
    <source>
        <strain evidence="2 3">B2.3</strain>
    </source>
</reference>
<dbReference type="RefSeq" id="WP_126698304.1">
    <property type="nucleotide sequence ID" value="NZ_RWKW01000015.1"/>
</dbReference>
<proteinExistence type="predicted"/>
<keyword evidence="1" id="KW-0472">Membrane</keyword>
<evidence type="ECO:0000313" key="2">
    <source>
        <dbReference type="EMBL" id="RST87522.1"/>
    </source>
</evidence>
<keyword evidence="1" id="KW-0812">Transmembrane</keyword>
<organism evidence="2 3">
    <name type="scientific">Aquibium carbonis</name>
    <dbReference type="NCBI Taxonomy" id="2495581"/>
    <lineage>
        <taxon>Bacteria</taxon>
        <taxon>Pseudomonadati</taxon>
        <taxon>Pseudomonadota</taxon>
        <taxon>Alphaproteobacteria</taxon>
        <taxon>Hyphomicrobiales</taxon>
        <taxon>Phyllobacteriaceae</taxon>
        <taxon>Aquibium</taxon>
    </lineage>
</organism>
<dbReference type="Proteomes" id="UP000278398">
    <property type="component" value="Unassembled WGS sequence"/>
</dbReference>
<name>A0A3R9YBJ3_9HYPH</name>
<keyword evidence="3" id="KW-1185">Reference proteome</keyword>
<evidence type="ECO:0000313" key="3">
    <source>
        <dbReference type="Proteomes" id="UP000278398"/>
    </source>
</evidence>
<accession>A0A3R9YBJ3</accession>
<evidence type="ECO:0000256" key="1">
    <source>
        <dbReference type="SAM" id="Phobius"/>
    </source>
</evidence>
<keyword evidence="1" id="KW-1133">Transmembrane helix</keyword>
<comment type="caution">
    <text evidence="2">The sequence shown here is derived from an EMBL/GenBank/DDBJ whole genome shotgun (WGS) entry which is preliminary data.</text>
</comment>
<feature type="transmembrane region" description="Helical" evidence="1">
    <location>
        <begin position="59"/>
        <end position="80"/>
    </location>
</feature>
<feature type="transmembrane region" description="Helical" evidence="1">
    <location>
        <begin position="29"/>
        <end position="53"/>
    </location>
</feature>
<dbReference type="EMBL" id="RWKW01000015">
    <property type="protein sequence ID" value="RST87522.1"/>
    <property type="molecule type" value="Genomic_DNA"/>
</dbReference>
<dbReference type="AlphaFoldDB" id="A0A3R9YBJ3"/>
<gene>
    <name evidence="2" type="ORF">EJC49_04675</name>
</gene>
<sequence>MELGTFTKTSLRLWRGLAAYVTKTPERKYTAAGIGLGFGMALIFVPPLGIVAFGAAITGWGIVVAIVTLFGGMVGNRWGVELERRRAKKP</sequence>
<protein>
    <submittedName>
        <fullName evidence="2">Uncharacterized protein</fullName>
    </submittedName>
</protein>